<dbReference type="GO" id="GO:0000974">
    <property type="term" value="C:Prp19 complex"/>
    <property type="evidence" value="ECO:0007669"/>
    <property type="project" value="TreeGrafter"/>
</dbReference>
<evidence type="ECO:0000313" key="21">
    <source>
        <dbReference type="Proteomes" id="UP001146351"/>
    </source>
</evidence>
<dbReference type="InterPro" id="IPR039171">
    <property type="entry name" value="Cwc2/Slt11"/>
</dbReference>
<comment type="function">
    <text evidence="13">Involved in the first step of pre-mRNA splicing. Required for cell growth and cell cycle control. Plays a role in the levels of the U1, U4, U5 and U6 snRNAs and the maintenance of the U4/U6 snRNA complex. May provide the link between the 'nineteen complex' NTC spliceosome protein complex and the spliceosome through the U6 snRNA. Associates predominantly with U6 snRNAs in assembled active spliceosomes. Binds directly to the internal stem-loop (ISL) domain of the U6 snRNA and to the pre-mRNA intron near the 5' splice site during the activation and catalytic phases of the spliceosome cycle.</text>
</comment>
<dbReference type="GO" id="GO:0017070">
    <property type="term" value="F:U6 snRNA binding"/>
    <property type="evidence" value="ECO:0007669"/>
    <property type="project" value="TreeGrafter"/>
</dbReference>
<dbReference type="GO" id="GO:0071006">
    <property type="term" value="C:U2-type catalytic step 1 spliceosome"/>
    <property type="evidence" value="ECO:0007669"/>
    <property type="project" value="TreeGrafter"/>
</dbReference>
<dbReference type="OrthoDB" id="10251848at2759"/>
<dbReference type="SUPFAM" id="SSF54928">
    <property type="entry name" value="RNA-binding domain, RBD"/>
    <property type="match status" value="1"/>
</dbReference>
<feature type="compositionally biased region" description="Low complexity" evidence="17">
    <location>
        <begin position="336"/>
        <end position="353"/>
    </location>
</feature>
<keyword evidence="21" id="KW-1185">Reference proteome</keyword>
<dbReference type="FunFam" id="3.30.70.330:FF:000249">
    <property type="entry name" value="Pre-mRNA-splicing factor CWC2, variant"/>
    <property type="match status" value="1"/>
</dbReference>
<evidence type="ECO:0000259" key="19">
    <source>
        <dbReference type="PROSITE" id="PS50103"/>
    </source>
</evidence>
<evidence type="ECO:0000256" key="1">
    <source>
        <dbReference type="ARBA" id="ARBA00004123"/>
    </source>
</evidence>
<dbReference type="SMART" id="SM00360">
    <property type="entry name" value="RRM"/>
    <property type="match status" value="1"/>
</dbReference>
<keyword evidence="8 16" id="KW-0862">Zinc</keyword>
<feature type="domain" description="RRM" evidence="18">
    <location>
        <begin position="170"/>
        <end position="244"/>
    </location>
</feature>
<comment type="similarity">
    <text evidence="2">Belongs to the RRM CWC2 family.</text>
</comment>
<evidence type="ECO:0000256" key="17">
    <source>
        <dbReference type="SAM" id="MobiDB-lite"/>
    </source>
</evidence>
<evidence type="ECO:0000256" key="11">
    <source>
        <dbReference type="ARBA" id="ARBA00023242"/>
    </source>
</evidence>
<dbReference type="Pfam" id="PF16131">
    <property type="entry name" value="Torus"/>
    <property type="match status" value="1"/>
</dbReference>
<evidence type="ECO:0000256" key="8">
    <source>
        <dbReference type="ARBA" id="ARBA00022833"/>
    </source>
</evidence>
<keyword evidence="4" id="KW-0507">mRNA processing</keyword>
<accession>A0A9W9IRJ8</accession>
<protein>
    <recommendedName>
        <fullName evidence="3">Pre-mRNA-splicing factor CWC2</fullName>
    </recommendedName>
    <alternativeName>
        <fullName evidence="14">Pre-mRNA-splicing factor cwc2</fullName>
    </alternativeName>
</protein>
<proteinExistence type="inferred from homology"/>
<dbReference type="GO" id="GO:0008380">
    <property type="term" value="P:RNA splicing"/>
    <property type="evidence" value="ECO:0007669"/>
    <property type="project" value="UniProtKB-KW"/>
</dbReference>
<dbReference type="Proteomes" id="UP001146351">
    <property type="component" value="Unassembled WGS sequence"/>
</dbReference>
<dbReference type="Gene3D" id="3.30.70.330">
    <property type="match status" value="1"/>
</dbReference>
<evidence type="ECO:0000256" key="9">
    <source>
        <dbReference type="ARBA" id="ARBA00022884"/>
    </source>
</evidence>
<comment type="subcellular location">
    <subcellularLocation>
        <location evidence="1">Nucleus</location>
    </subcellularLocation>
</comment>
<evidence type="ECO:0000256" key="7">
    <source>
        <dbReference type="ARBA" id="ARBA00022771"/>
    </source>
</evidence>
<dbReference type="Pfam" id="PF00076">
    <property type="entry name" value="RRM_1"/>
    <property type="match status" value="1"/>
</dbReference>
<reference evidence="20" key="2">
    <citation type="journal article" date="2023" name="IMA Fungus">
        <title>Comparative genomic study of the Penicillium genus elucidates a diverse pangenome and 15 lateral gene transfer events.</title>
        <authorList>
            <person name="Petersen C."/>
            <person name="Sorensen T."/>
            <person name="Nielsen M.R."/>
            <person name="Sondergaard T.E."/>
            <person name="Sorensen J.L."/>
            <person name="Fitzpatrick D.A."/>
            <person name="Frisvad J.C."/>
            <person name="Nielsen K.L."/>
        </authorList>
    </citation>
    <scope>NUCLEOTIDE SEQUENCE</scope>
    <source>
        <strain evidence="20">IBT 21917</strain>
    </source>
</reference>
<keyword evidence="7 16" id="KW-0863">Zinc-finger</keyword>
<feature type="region of interest" description="Disordered" evidence="17">
    <location>
        <begin position="1"/>
        <end position="62"/>
    </location>
</feature>
<feature type="compositionally biased region" description="Basic residues" evidence="17">
    <location>
        <begin position="34"/>
        <end position="46"/>
    </location>
</feature>
<evidence type="ECO:0000259" key="18">
    <source>
        <dbReference type="PROSITE" id="PS50102"/>
    </source>
</evidence>
<evidence type="ECO:0000256" key="13">
    <source>
        <dbReference type="ARBA" id="ARBA00025224"/>
    </source>
</evidence>
<sequence>MADSQLAEPEVAPVSNSPDQDPGTAEQSLEPVKKTKKIIRRKKRPARVQADPSALKSEAPPQTGDTYNLWYNKWSGGDREDKYGLNTPAPGRCNVARDAGYTKADRVNGSFFCLHFARGVCTRGPECEYLHRLPTIHDLYPPNQDCFGREKFSDYRDDMNGVGSFMRQNRTLYVGRIHVTDDIEEVVARHFAEFGQIERTRVLTGRGVAFVTYSNEANSQFAKESMSHQSLDHDEILNVRWATVDPNPMAQKREAHRLEEQAAEAVRRALPAAFVAEIEGRDPEARKRKKIEGSFGLEGYDVPDDVWHARTRQLEGAAPAAGQIEAPDQPLMLESAPAEAAASSPVPAAEPPAQNGIFSSSTVAALRGLSGSNVTTQAAPKAPAGPLVGYGSDDDSD</sequence>
<dbReference type="EMBL" id="JAPQKO010000001">
    <property type="protein sequence ID" value="KAJ5182704.1"/>
    <property type="molecule type" value="Genomic_DNA"/>
</dbReference>
<keyword evidence="9 15" id="KW-0694">RNA-binding</keyword>
<feature type="region of interest" description="Disordered" evidence="17">
    <location>
        <begin position="336"/>
        <end position="356"/>
    </location>
</feature>
<dbReference type="AlphaFoldDB" id="A0A9W9IRJ8"/>
<evidence type="ECO:0000256" key="6">
    <source>
        <dbReference type="ARBA" id="ARBA00022728"/>
    </source>
</evidence>
<dbReference type="PROSITE" id="PS50103">
    <property type="entry name" value="ZF_C3H1"/>
    <property type="match status" value="1"/>
</dbReference>
<keyword evidence="6" id="KW-0747">Spliceosome</keyword>
<keyword evidence="11" id="KW-0539">Nucleus</keyword>
<dbReference type="CDD" id="cd12360">
    <property type="entry name" value="RRM_cwf2"/>
    <property type="match status" value="1"/>
</dbReference>
<feature type="domain" description="C3H1-type" evidence="19">
    <location>
        <begin position="108"/>
        <end position="134"/>
    </location>
</feature>
<feature type="zinc finger region" description="C3H1-type" evidence="16">
    <location>
        <begin position="108"/>
        <end position="134"/>
    </location>
</feature>
<dbReference type="InterPro" id="IPR034181">
    <property type="entry name" value="Cwc2_RRM"/>
</dbReference>
<dbReference type="InterPro" id="IPR000571">
    <property type="entry name" value="Znf_CCCH"/>
</dbReference>
<dbReference type="GO" id="GO:0071007">
    <property type="term" value="C:U2-type catalytic step 2 spliceosome"/>
    <property type="evidence" value="ECO:0007669"/>
    <property type="project" value="TreeGrafter"/>
</dbReference>
<evidence type="ECO:0000256" key="2">
    <source>
        <dbReference type="ARBA" id="ARBA00008024"/>
    </source>
</evidence>
<reference evidence="20" key="1">
    <citation type="submission" date="2022-11" db="EMBL/GenBank/DDBJ databases">
        <authorList>
            <person name="Petersen C."/>
        </authorList>
    </citation>
    <scope>NUCLEOTIDE SEQUENCE</scope>
    <source>
        <strain evidence="20">IBT 21917</strain>
    </source>
</reference>
<dbReference type="GO" id="GO:0006397">
    <property type="term" value="P:mRNA processing"/>
    <property type="evidence" value="ECO:0007669"/>
    <property type="project" value="UniProtKB-KW"/>
</dbReference>
<dbReference type="PANTHER" id="PTHR14089:SF2">
    <property type="entry name" value="PRE-MRNA-SPLICING FACTOR CWC2"/>
    <property type="match status" value="1"/>
</dbReference>
<dbReference type="SUPFAM" id="SSF90229">
    <property type="entry name" value="CCCH zinc finger"/>
    <property type="match status" value="1"/>
</dbReference>
<dbReference type="InterPro" id="IPR032297">
    <property type="entry name" value="Torus"/>
</dbReference>
<organism evidence="20 21">
    <name type="scientific">Penicillium capsulatum</name>
    <dbReference type="NCBI Taxonomy" id="69766"/>
    <lineage>
        <taxon>Eukaryota</taxon>
        <taxon>Fungi</taxon>
        <taxon>Dikarya</taxon>
        <taxon>Ascomycota</taxon>
        <taxon>Pezizomycotina</taxon>
        <taxon>Eurotiomycetes</taxon>
        <taxon>Eurotiomycetidae</taxon>
        <taxon>Eurotiales</taxon>
        <taxon>Aspergillaceae</taxon>
        <taxon>Penicillium</taxon>
    </lineage>
</organism>
<keyword evidence="5 16" id="KW-0479">Metal-binding</keyword>
<evidence type="ECO:0000256" key="4">
    <source>
        <dbReference type="ARBA" id="ARBA00022664"/>
    </source>
</evidence>
<evidence type="ECO:0000256" key="15">
    <source>
        <dbReference type="PROSITE-ProRule" id="PRU00176"/>
    </source>
</evidence>
<comment type="caution">
    <text evidence="20">The sequence shown here is derived from an EMBL/GenBank/DDBJ whole genome shotgun (WGS) entry which is preliminary data.</text>
</comment>
<dbReference type="GO" id="GO:0008270">
    <property type="term" value="F:zinc ion binding"/>
    <property type="evidence" value="ECO:0007669"/>
    <property type="project" value="UniProtKB-KW"/>
</dbReference>
<dbReference type="GO" id="GO:0036002">
    <property type="term" value="F:pre-mRNA binding"/>
    <property type="evidence" value="ECO:0007669"/>
    <property type="project" value="TreeGrafter"/>
</dbReference>
<dbReference type="InterPro" id="IPR036855">
    <property type="entry name" value="Znf_CCCH_sf"/>
</dbReference>
<name>A0A9W9IRJ8_9EURO</name>
<dbReference type="PANTHER" id="PTHR14089">
    <property type="entry name" value="PRE-MRNA-SPLICING FACTOR RBM22"/>
    <property type="match status" value="1"/>
</dbReference>
<gene>
    <name evidence="20" type="ORF">N7492_000320</name>
</gene>
<evidence type="ECO:0000256" key="16">
    <source>
        <dbReference type="PROSITE-ProRule" id="PRU00723"/>
    </source>
</evidence>
<keyword evidence="10" id="KW-0508">mRNA splicing</keyword>
<dbReference type="InterPro" id="IPR012677">
    <property type="entry name" value="Nucleotide-bd_a/b_plait_sf"/>
</dbReference>
<evidence type="ECO:0000256" key="10">
    <source>
        <dbReference type="ARBA" id="ARBA00023187"/>
    </source>
</evidence>
<dbReference type="InterPro" id="IPR035979">
    <property type="entry name" value="RBD_domain_sf"/>
</dbReference>
<evidence type="ECO:0000256" key="5">
    <source>
        <dbReference type="ARBA" id="ARBA00022723"/>
    </source>
</evidence>
<dbReference type="InterPro" id="IPR000504">
    <property type="entry name" value="RRM_dom"/>
</dbReference>
<evidence type="ECO:0000256" key="14">
    <source>
        <dbReference type="ARBA" id="ARBA00072313"/>
    </source>
</evidence>
<evidence type="ECO:0000256" key="12">
    <source>
        <dbReference type="ARBA" id="ARBA00023306"/>
    </source>
</evidence>
<evidence type="ECO:0000313" key="20">
    <source>
        <dbReference type="EMBL" id="KAJ5182704.1"/>
    </source>
</evidence>
<dbReference type="PROSITE" id="PS50102">
    <property type="entry name" value="RRM"/>
    <property type="match status" value="1"/>
</dbReference>
<evidence type="ECO:0000256" key="3">
    <source>
        <dbReference type="ARBA" id="ARBA00017295"/>
    </source>
</evidence>
<keyword evidence="12" id="KW-0131">Cell cycle</keyword>
<feature type="region of interest" description="Disordered" evidence="17">
    <location>
        <begin position="372"/>
        <end position="397"/>
    </location>
</feature>